<gene>
    <name evidence="2" type="ORF">ISP15_14665</name>
</gene>
<dbReference type="RefSeq" id="WP_404548386.1">
    <property type="nucleotide sequence ID" value="NZ_JADIKJ010000016.1"/>
</dbReference>
<reference evidence="2 3" key="1">
    <citation type="submission" date="2020-10" db="EMBL/GenBank/DDBJ databases">
        <title>Phylogeny of dyella-like bacteria.</title>
        <authorList>
            <person name="Fu J."/>
        </authorList>
    </citation>
    <scope>NUCLEOTIDE SEQUENCE [LARGE SCALE GENOMIC DNA]</scope>
    <source>
        <strain evidence="2 3">JP1</strain>
    </source>
</reference>
<evidence type="ECO:0000313" key="3">
    <source>
        <dbReference type="Proteomes" id="UP001620461"/>
    </source>
</evidence>
<evidence type="ECO:0000259" key="1">
    <source>
        <dbReference type="Pfam" id="PF01738"/>
    </source>
</evidence>
<dbReference type="Proteomes" id="UP001620461">
    <property type="component" value="Unassembled WGS sequence"/>
</dbReference>
<dbReference type="Gene3D" id="3.40.50.1820">
    <property type="entry name" value="alpha/beta hydrolase"/>
    <property type="match status" value="1"/>
</dbReference>
<keyword evidence="2" id="KW-0378">Hydrolase</keyword>
<dbReference type="SUPFAM" id="SSF53474">
    <property type="entry name" value="alpha/beta-Hydrolases"/>
    <property type="match status" value="1"/>
</dbReference>
<evidence type="ECO:0000313" key="2">
    <source>
        <dbReference type="EMBL" id="MFK2901582.1"/>
    </source>
</evidence>
<keyword evidence="3" id="KW-1185">Reference proteome</keyword>
<dbReference type="PANTHER" id="PTHR46623">
    <property type="entry name" value="CARBOXYMETHYLENEBUTENOLIDASE-RELATED"/>
    <property type="match status" value="1"/>
</dbReference>
<accession>A0ABW8JNZ6</accession>
<feature type="domain" description="Dienelactone hydrolase" evidence="1">
    <location>
        <begin position="17"/>
        <end position="244"/>
    </location>
</feature>
<dbReference type="InterPro" id="IPR002925">
    <property type="entry name" value="Dienelactn_hydro"/>
</dbReference>
<name>A0ABW8JNZ6_9GAMM</name>
<sequence length="247" mass="26542">MPRTDVTIKTRDGNCPASLFTPHGGTGPWPGVVFFMDGLGIRPTLWEMGQHLADRGYTVLLPDLYYRAGHYEPMVPAQVFADPAAREALMKFIGSLDRDRKVSDAGACIDFLSDCPQVKGDRFGAVGYCMGGNVALVAAGAYPHRFAAIASFHGGGLATDQPDSPHRTLQGVTGRVYVAGADEDAHFTEQEKVLLEKSLAAAGVPHQVETYAGAHHGYAVPDHPAFNPQAAERHWQALFQLLGDTLA</sequence>
<dbReference type="GO" id="GO:0016787">
    <property type="term" value="F:hydrolase activity"/>
    <property type="evidence" value="ECO:0007669"/>
    <property type="project" value="UniProtKB-KW"/>
</dbReference>
<protein>
    <submittedName>
        <fullName evidence="2">Dienelactone hydrolase family protein</fullName>
    </submittedName>
</protein>
<proteinExistence type="predicted"/>
<dbReference type="EMBL" id="JADIKJ010000016">
    <property type="protein sequence ID" value="MFK2901582.1"/>
    <property type="molecule type" value="Genomic_DNA"/>
</dbReference>
<dbReference type="InterPro" id="IPR029058">
    <property type="entry name" value="AB_hydrolase_fold"/>
</dbReference>
<dbReference type="PANTHER" id="PTHR46623:SF10">
    <property type="entry name" value="CARBOXYMETHYLENEBUTENOLIDASE HOMOLOG"/>
    <property type="match status" value="1"/>
</dbReference>
<organism evidence="2 3">
    <name type="scientific">Dyella jejuensis</name>
    <dbReference type="NCBI Taxonomy" id="1432009"/>
    <lineage>
        <taxon>Bacteria</taxon>
        <taxon>Pseudomonadati</taxon>
        <taxon>Pseudomonadota</taxon>
        <taxon>Gammaproteobacteria</taxon>
        <taxon>Lysobacterales</taxon>
        <taxon>Rhodanobacteraceae</taxon>
        <taxon>Dyella</taxon>
    </lineage>
</organism>
<comment type="caution">
    <text evidence="2">The sequence shown here is derived from an EMBL/GenBank/DDBJ whole genome shotgun (WGS) entry which is preliminary data.</text>
</comment>
<dbReference type="InterPro" id="IPR051049">
    <property type="entry name" value="Dienelactone_hydrolase-like"/>
</dbReference>
<dbReference type="Pfam" id="PF01738">
    <property type="entry name" value="DLH"/>
    <property type="match status" value="1"/>
</dbReference>